<name>I3CEP7_9GAMM</name>
<gene>
    <name evidence="1" type="ORF">BegalDRAFT_1188</name>
</gene>
<dbReference type="eggNOG" id="ENOG5033GN8">
    <property type="taxonomic scope" value="Bacteria"/>
</dbReference>
<dbReference type="OrthoDB" id="9791837at2"/>
<protein>
    <submittedName>
        <fullName evidence="1">Uncharacterized protein</fullName>
    </submittedName>
</protein>
<sequence length="312" mass="35366">MERLNFVLPDFTRVSWVSETARTVWENRFTRLIQVWQILEWQSVKSGLRACGILVLSPTQLITLASEWITHGLVSLPLEVQSIAQYANASALLQVTGETPFLLRVAVGYPVAIQTLQQAITQQDEASISQLLGYPACCYHAFHQYCTEQNYLDMTWHSALASQQPSNADTQLIELPPRIETNLFWQALGLRLIPHHPCRYDCPASVELGRQMGQLMQTLGFTEEWQWLQTLLNFPVAWSVLHGIAEIKTPLLKIATTSDATSIKYSVHYQGQTYPTEGGQGLEFPYRLARQPVLTQSPSFQRGLAHQLERRS</sequence>
<dbReference type="HOGENOM" id="CLU_929863_0_0_6"/>
<dbReference type="EMBL" id="JH600070">
    <property type="protein sequence ID" value="EIJ42090.1"/>
    <property type="molecule type" value="Genomic_DNA"/>
</dbReference>
<dbReference type="STRING" id="395493.BegalDRAFT_1188"/>
<accession>I3CEP7</accession>
<evidence type="ECO:0000313" key="2">
    <source>
        <dbReference type="Proteomes" id="UP000005744"/>
    </source>
</evidence>
<keyword evidence="2" id="KW-1185">Reference proteome</keyword>
<dbReference type="Proteomes" id="UP000005744">
    <property type="component" value="Unassembled WGS sequence"/>
</dbReference>
<dbReference type="RefSeq" id="WP_002684676.1">
    <property type="nucleotide sequence ID" value="NZ_JH600070.1"/>
</dbReference>
<organism evidence="1 2">
    <name type="scientific">Beggiatoa alba B18LD</name>
    <dbReference type="NCBI Taxonomy" id="395493"/>
    <lineage>
        <taxon>Bacteria</taxon>
        <taxon>Pseudomonadati</taxon>
        <taxon>Pseudomonadota</taxon>
        <taxon>Gammaproteobacteria</taxon>
        <taxon>Thiotrichales</taxon>
        <taxon>Thiotrichaceae</taxon>
        <taxon>Beggiatoa</taxon>
    </lineage>
</organism>
<dbReference type="AlphaFoldDB" id="I3CEP7"/>
<proteinExistence type="predicted"/>
<reference evidence="1 2" key="1">
    <citation type="submission" date="2011-11" db="EMBL/GenBank/DDBJ databases">
        <title>Improved High-Quality Draft sequence of Beggiatoa alba B18lD.</title>
        <authorList>
            <consortium name="US DOE Joint Genome Institute"/>
            <person name="Lucas S."/>
            <person name="Han J."/>
            <person name="Lapidus A."/>
            <person name="Cheng J.-F."/>
            <person name="Goodwin L."/>
            <person name="Pitluck S."/>
            <person name="Peters L."/>
            <person name="Mikhailova N."/>
            <person name="Held B."/>
            <person name="Detter J.C."/>
            <person name="Han C."/>
            <person name="Tapia R."/>
            <person name="Land M."/>
            <person name="Hauser L."/>
            <person name="Kyrpides N."/>
            <person name="Ivanova N."/>
            <person name="Pagani I."/>
            <person name="Samuel K."/>
            <person name="Teske A."/>
            <person name="Mueller J."/>
            <person name="Woyke T."/>
        </authorList>
    </citation>
    <scope>NUCLEOTIDE SEQUENCE [LARGE SCALE GENOMIC DNA]</scope>
    <source>
        <strain evidence="1 2">B18LD</strain>
    </source>
</reference>
<evidence type="ECO:0000313" key="1">
    <source>
        <dbReference type="EMBL" id="EIJ42090.1"/>
    </source>
</evidence>